<keyword evidence="3" id="KW-0378">Hydrolase</keyword>
<dbReference type="SUPFAM" id="SSF52540">
    <property type="entry name" value="P-loop containing nucleoside triphosphate hydrolases"/>
    <property type="match status" value="1"/>
</dbReference>
<comment type="similarity">
    <text evidence="1">Belongs to the Mg-chelatase subunits D/I family. ComM subfamily.</text>
</comment>
<dbReference type="GO" id="GO:0006508">
    <property type="term" value="P:proteolysis"/>
    <property type="evidence" value="ECO:0007669"/>
    <property type="project" value="UniProtKB-KW"/>
</dbReference>
<proteinExistence type="inferred from homology"/>
<keyword evidence="3" id="KW-0645">Protease</keyword>
<gene>
    <name evidence="3" type="ORF">EC580_02830</name>
</gene>
<dbReference type="InterPro" id="IPR025158">
    <property type="entry name" value="Mg_chelat-rel_C"/>
</dbReference>
<dbReference type="NCBIfam" id="NF007365">
    <property type="entry name" value="PRK09862.1"/>
    <property type="match status" value="1"/>
</dbReference>
<accession>A0A3M8RKM6</accession>
<dbReference type="OrthoDB" id="9813147at2"/>
<dbReference type="InterPro" id="IPR045006">
    <property type="entry name" value="CHLI-like"/>
</dbReference>
<protein>
    <submittedName>
        <fullName evidence="3">ATP-dependent protease</fullName>
    </submittedName>
</protein>
<dbReference type="EMBL" id="RIZI01000118">
    <property type="protein sequence ID" value="RNF68582.1"/>
    <property type="molecule type" value="Genomic_DNA"/>
</dbReference>
<dbReference type="Pfam" id="PF13541">
    <property type="entry name" value="ChlI"/>
    <property type="match status" value="1"/>
</dbReference>
<dbReference type="InterPro" id="IPR000523">
    <property type="entry name" value="Mg_chelatse_chII-like_cat_dom"/>
</dbReference>
<dbReference type="AlphaFoldDB" id="A0A3M8RKM6"/>
<name>A0A3M8RKM6_9PROT</name>
<dbReference type="InterPro" id="IPR027417">
    <property type="entry name" value="P-loop_NTPase"/>
</dbReference>
<dbReference type="InterPro" id="IPR004482">
    <property type="entry name" value="Mg_chelat-rel"/>
</dbReference>
<dbReference type="Pfam" id="PF01078">
    <property type="entry name" value="Mg_chelatase"/>
    <property type="match status" value="1"/>
</dbReference>
<reference evidence="3" key="1">
    <citation type="submission" date="2018-10" db="EMBL/GenBank/DDBJ databases">
        <title>Acidithiobacillus sulfuriphilus sp. nov.: an extremely acidophilic sulfur-oxidizing chemolithotroph isolated from a neutral pH environment.</title>
        <authorList>
            <person name="Falagan C."/>
            <person name="Moya-Beltran A."/>
            <person name="Quatrini R."/>
            <person name="Johnson D.B."/>
        </authorList>
    </citation>
    <scope>NUCLEOTIDE SEQUENCE [LARGE SCALE GENOMIC DNA]</scope>
    <source>
        <strain evidence="3">CJ-2</strain>
    </source>
</reference>
<dbReference type="InterPro" id="IPR014721">
    <property type="entry name" value="Ribsml_uS5_D2-typ_fold_subgr"/>
</dbReference>
<sequence>MTLAVVHSRAVTGVQAAEVTVECDLGPGLPTFAVVGLAETAVKEARDRVRSAIQNSGFEFPARRVVINLAPAHLPKAGGCFDLPIALGILAASGQIPVTALADIEVLGELALDGTLRPVAGVLASTLAAGKAARSILVPADNAQEAALADCAAVFSASSLTVATAHLRGQCPLPPTLANTAPATRSAYPDLRDVRGQEGAKRALLIAAVGGHHLLLSGPPGTGKSMLAARLPGLLPPLRREEALEVAAIHSLHGAGFDVQRWGQRPFRSPHHSASAAALVGGGSNPRPGEISLAHGGVLFLDELTEFPRPVLEVLREPLESGEIHIARATRRATFPARFQLVAAMNPCPCGHLGNPLQACRCTPAQIAQYRGRLSGPLLDRIDIQMEVPPLPIQDLQAAPQGESSEILRLHVVAAMERQWQRQQCRNAQLQGDALDRACALDNAGQQLLNRAMERLRLSARAYHRILRVARSIADLENSTDLQADHIGEAIQYRRLAQSLSA</sequence>
<feature type="domain" description="AAA+ ATPase" evidence="2">
    <location>
        <begin position="210"/>
        <end position="392"/>
    </location>
</feature>
<dbReference type="PANTHER" id="PTHR32039">
    <property type="entry name" value="MAGNESIUM-CHELATASE SUBUNIT CHLI"/>
    <property type="match status" value="1"/>
</dbReference>
<evidence type="ECO:0000256" key="1">
    <source>
        <dbReference type="ARBA" id="ARBA00006354"/>
    </source>
</evidence>
<dbReference type="SUPFAM" id="SSF54211">
    <property type="entry name" value="Ribosomal protein S5 domain 2-like"/>
    <property type="match status" value="1"/>
</dbReference>
<comment type="caution">
    <text evidence="3">The sequence shown here is derived from an EMBL/GenBank/DDBJ whole genome shotgun (WGS) entry which is preliminary data.</text>
</comment>
<dbReference type="Pfam" id="PF13335">
    <property type="entry name" value="Mg_chelatase_C"/>
    <property type="match status" value="1"/>
</dbReference>
<dbReference type="GO" id="GO:0005524">
    <property type="term" value="F:ATP binding"/>
    <property type="evidence" value="ECO:0007669"/>
    <property type="project" value="InterPro"/>
</dbReference>
<organism evidence="3">
    <name type="scientific">Acidithiobacillus sulfuriphilus</name>
    <dbReference type="NCBI Taxonomy" id="1867749"/>
    <lineage>
        <taxon>Bacteria</taxon>
        <taxon>Pseudomonadati</taxon>
        <taxon>Pseudomonadota</taxon>
        <taxon>Acidithiobacillia</taxon>
        <taxon>Acidithiobacillales</taxon>
        <taxon>Acidithiobacillaceae</taxon>
        <taxon>Acidithiobacillus</taxon>
    </lineage>
</organism>
<dbReference type="PANTHER" id="PTHR32039:SF7">
    <property type="entry name" value="COMPETENCE PROTEIN COMM"/>
    <property type="match status" value="1"/>
</dbReference>
<dbReference type="NCBIfam" id="TIGR00368">
    <property type="entry name" value="YifB family Mg chelatase-like AAA ATPase"/>
    <property type="match status" value="1"/>
</dbReference>
<dbReference type="SMART" id="SM00382">
    <property type="entry name" value="AAA"/>
    <property type="match status" value="1"/>
</dbReference>
<dbReference type="GO" id="GO:0008233">
    <property type="term" value="F:peptidase activity"/>
    <property type="evidence" value="ECO:0007669"/>
    <property type="project" value="UniProtKB-KW"/>
</dbReference>
<evidence type="ECO:0000259" key="2">
    <source>
        <dbReference type="SMART" id="SM00382"/>
    </source>
</evidence>
<evidence type="ECO:0000313" key="3">
    <source>
        <dbReference type="EMBL" id="RNF68582.1"/>
    </source>
</evidence>
<dbReference type="InterPro" id="IPR020568">
    <property type="entry name" value="Ribosomal_Su5_D2-typ_SF"/>
</dbReference>
<dbReference type="InterPro" id="IPR003593">
    <property type="entry name" value="AAA+_ATPase"/>
</dbReference>
<dbReference type="Gene3D" id="3.30.230.10">
    <property type="match status" value="1"/>
</dbReference>
<dbReference type="Gene3D" id="3.40.50.300">
    <property type="entry name" value="P-loop containing nucleotide triphosphate hydrolases"/>
    <property type="match status" value="1"/>
</dbReference>